<evidence type="ECO:0000256" key="8">
    <source>
        <dbReference type="SAM" id="Phobius"/>
    </source>
</evidence>
<proteinExistence type="inferred from homology"/>
<feature type="transmembrane region" description="Helical" evidence="8">
    <location>
        <begin position="33"/>
        <end position="52"/>
    </location>
</feature>
<dbReference type="EMBL" id="MRUL01000001">
    <property type="protein sequence ID" value="OON41749.1"/>
    <property type="molecule type" value="Genomic_DNA"/>
</dbReference>
<dbReference type="PANTHER" id="PTHR30472">
    <property type="entry name" value="FERRIC ENTEROBACTIN TRANSPORT SYSTEM PERMEASE PROTEIN"/>
    <property type="match status" value="1"/>
</dbReference>
<feature type="transmembrane region" description="Helical" evidence="8">
    <location>
        <begin position="517"/>
        <end position="544"/>
    </location>
</feature>
<dbReference type="PANTHER" id="PTHR30472:SF37">
    <property type="entry name" value="FE(3+) DICITRATE TRANSPORT SYSTEM PERMEASE PROTEIN FECD-RELATED"/>
    <property type="match status" value="1"/>
</dbReference>
<dbReference type="GO" id="GO:0033214">
    <property type="term" value="P:siderophore-iron import into cell"/>
    <property type="evidence" value="ECO:0007669"/>
    <property type="project" value="TreeGrafter"/>
</dbReference>
<feature type="transmembrane region" description="Helical" evidence="8">
    <location>
        <begin position="347"/>
        <end position="366"/>
    </location>
</feature>
<keyword evidence="6 8" id="KW-1133">Transmembrane helix</keyword>
<comment type="similarity">
    <text evidence="2">Belongs to the binding-protein-dependent transport system permease family. FecCD subfamily.</text>
</comment>
<reference evidence="9 10" key="1">
    <citation type="submission" date="2016-12" db="EMBL/GenBank/DDBJ databases">
        <title>Izhakiella australiana sp. nov. of genus Izhakiella isolated from Australian desert.</title>
        <authorList>
            <person name="Ji M."/>
        </authorList>
    </citation>
    <scope>NUCLEOTIDE SEQUENCE [LARGE SCALE GENOMIC DNA]</scope>
    <source>
        <strain evidence="9 10">D4N98</strain>
    </source>
</reference>
<feature type="transmembrane region" description="Helical" evidence="8">
    <location>
        <begin position="188"/>
        <end position="207"/>
    </location>
</feature>
<dbReference type="Gene3D" id="1.10.3470.10">
    <property type="entry name" value="ABC transporter involved in vitamin B12 uptake, BtuC"/>
    <property type="match status" value="2"/>
</dbReference>
<feature type="transmembrane region" description="Helical" evidence="8">
    <location>
        <begin position="227"/>
        <end position="255"/>
    </location>
</feature>
<dbReference type="CDD" id="cd06550">
    <property type="entry name" value="TM_ABC_iron-siderophores_like"/>
    <property type="match status" value="2"/>
</dbReference>
<feature type="transmembrane region" description="Helical" evidence="8">
    <location>
        <begin position="59"/>
        <end position="80"/>
    </location>
</feature>
<keyword evidence="3" id="KW-0813">Transport</keyword>
<evidence type="ECO:0000256" key="3">
    <source>
        <dbReference type="ARBA" id="ARBA00022448"/>
    </source>
</evidence>
<feature type="transmembrane region" description="Helical" evidence="8">
    <location>
        <begin position="275"/>
        <end position="293"/>
    </location>
</feature>
<feature type="transmembrane region" description="Helical" evidence="8">
    <location>
        <begin position="92"/>
        <end position="111"/>
    </location>
</feature>
<dbReference type="Pfam" id="PF01032">
    <property type="entry name" value="FecCD"/>
    <property type="match status" value="2"/>
</dbReference>
<evidence type="ECO:0000256" key="1">
    <source>
        <dbReference type="ARBA" id="ARBA00004651"/>
    </source>
</evidence>
<feature type="transmembrane region" description="Helical" evidence="8">
    <location>
        <begin position="604"/>
        <end position="626"/>
    </location>
</feature>
<dbReference type="STRING" id="1926881.BTJ39_00860"/>
<keyword evidence="4" id="KW-1003">Cell membrane</keyword>
<comment type="caution">
    <text evidence="9">The sequence shown here is derived from an EMBL/GenBank/DDBJ whole genome shotgun (WGS) entry which is preliminary data.</text>
</comment>
<feature type="transmembrane region" description="Helical" evidence="8">
    <location>
        <begin position="118"/>
        <end position="137"/>
    </location>
</feature>
<keyword evidence="10" id="KW-1185">Reference proteome</keyword>
<gene>
    <name evidence="9" type="ORF">BTJ39_00860</name>
</gene>
<feature type="transmembrane region" description="Helical" evidence="8">
    <location>
        <begin position="446"/>
        <end position="465"/>
    </location>
</feature>
<feature type="transmembrane region" description="Helical" evidence="8">
    <location>
        <begin position="299"/>
        <end position="322"/>
    </location>
</feature>
<name>A0A1S8YRI5_9GAMM</name>
<dbReference type="NCBIfam" id="NF007866">
    <property type="entry name" value="PRK10577.1-2"/>
    <property type="match status" value="1"/>
</dbReference>
<dbReference type="RefSeq" id="WP_078000773.1">
    <property type="nucleotide sequence ID" value="NZ_MRUL01000001.1"/>
</dbReference>
<dbReference type="InterPro" id="IPR000522">
    <property type="entry name" value="ABC_transptr_permease_BtuC"/>
</dbReference>
<sequence length="657" mass="68707">MKRLLTLVLIAALSVTAAGLFLNRVTQYLPFSLWSTALLTPSAYQTAGLIFLYNDLPRLLIACVCGAGLAFSGVIAQQMLRNPLAEPMTLGIASGAWLSLSLATVFFPVTLTLGRAPVAFVGGGLALCMVLLIALRRRSAGQALILAGMILNLCCSAVGVILAMLYFRQLNFMALWGGGSLAQYDWHGIALLSGRLLPCIGFCLLFIRPMTIYGAGENQAKHLGISLPWLLTATMASTLLITAFIVSSVGTIGFIGLGGPHLARLAGARRLRDRLLWAPLIGMVLLWLADEIARRLSGGWGIAIPTGAVTTLIGAPVILGYLSRARAAGTTSAAVTERMPPGTQRPFRMAIFNLMLLPLLSLLFLTLGKGLTGWQLEMPGYSDPRFLMRITQLSAAIAVGVLLAVAGGIIQRLSANPLASPDLLGITSGGALGITGAIFLTQATTAGVMLGCVAGCGAVLLLLLLLGRRSAYAPDVLLLAGVSLTLLLQAISTVAMASGDLRVMQLFSLLIGSTYSVTPGAAAIVMLAAVGLLAALPLLARWLLILPLGSQVAYGRGINVSLARLTLWLISAAATAVATMIIGPLSFIGLIAPHIAKSHGSGKPLPFLLTAASFGALLMLSADWIGRWVRFPYEIATGAIVSLIGGLYLALVMLRGR</sequence>
<dbReference type="GO" id="GO:0005886">
    <property type="term" value="C:plasma membrane"/>
    <property type="evidence" value="ECO:0007669"/>
    <property type="project" value="UniProtKB-SubCell"/>
</dbReference>
<dbReference type="GO" id="GO:0022857">
    <property type="term" value="F:transmembrane transporter activity"/>
    <property type="evidence" value="ECO:0007669"/>
    <property type="project" value="InterPro"/>
</dbReference>
<evidence type="ECO:0000313" key="9">
    <source>
        <dbReference type="EMBL" id="OON41749.1"/>
    </source>
</evidence>
<dbReference type="SUPFAM" id="SSF81345">
    <property type="entry name" value="ABC transporter involved in vitamin B12 uptake, BtuC"/>
    <property type="match status" value="2"/>
</dbReference>
<evidence type="ECO:0000256" key="5">
    <source>
        <dbReference type="ARBA" id="ARBA00022692"/>
    </source>
</evidence>
<protein>
    <recommendedName>
        <fullName evidence="11">Fe3+-hydroxamate ABC transporter permease FhuB</fullName>
    </recommendedName>
</protein>
<feature type="transmembrane region" description="Helical" evidence="8">
    <location>
        <begin position="565"/>
        <end position="592"/>
    </location>
</feature>
<dbReference type="InterPro" id="IPR037294">
    <property type="entry name" value="ABC_BtuC-like"/>
</dbReference>
<evidence type="ECO:0000256" key="4">
    <source>
        <dbReference type="ARBA" id="ARBA00022475"/>
    </source>
</evidence>
<evidence type="ECO:0000256" key="6">
    <source>
        <dbReference type="ARBA" id="ARBA00022989"/>
    </source>
</evidence>
<evidence type="ECO:0000256" key="2">
    <source>
        <dbReference type="ARBA" id="ARBA00007935"/>
    </source>
</evidence>
<accession>A0A1S8YRI5</accession>
<keyword evidence="5 8" id="KW-0812">Transmembrane</keyword>
<feature type="transmembrane region" description="Helical" evidence="8">
    <location>
        <begin position="143"/>
        <end position="167"/>
    </location>
</feature>
<feature type="transmembrane region" description="Helical" evidence="8">
    <location>
        <begin position="386"/>
        <end position="410"/>
    </location>
</feature>
<organism evidence="9 10">
    <name type="scientific">Izhakiella australiensis</name>
    <dbReference type="NCBI Taxonomy" id="1926881"/>
    <lineage>
        <taxon>Bacteria</taxon>
        <taxon>Pseudomonadati</taxon>
        <taxon>Pseudomonadota</taxon>
        <taxon>Gammaproteobacteria</taxon>
        <taxon>Enterobacterales</taxon>
        <taxon>Erwiniaceae</taxon>
        <taxon>Izhakiella</taxon>
    </lineage>
</organism>
<comment type="subcellular location">
    <subcellularLocation>
        <location evidence="1">Cell membrane</location>
        <topology evidence="1">Multi-pass membrane protein</topology>
    </subcellularLocation>
</comment>
<feature type="transmembrane region" description="Helical" evidence="8">
    <location>
        <begin position="477"/>
        <end position="497"/>
    </location>
</feature>
<keyword evidence="7 8" id="KW-0472">Membrane</keyword>
<dbReference type="OrthoDB" id="9811721at2"/>
<dbReference type="Proteomes" id="UP000190667">
    <property type="component" value="Unassembled WGS sequence"/>
</dbReference>
<evidence type="ECO:0008006" key="11">
    <source>
        <dbReference type="Google" id="ProtNLM"/>
    </source>
</evidence>
<evidence type="ECO:0000313" key="10">
    <source>
        <dbReference type="Proteomes" id="UP000190667"/>
    </source>
</evidence>
<dbReference type="AlphaFoldDB" id="A0A1S8YRI5"/>
<feature type="transmembrane region" description="Helical" evidence="8">
    <location>
        <begin position="633"/>
        <end position="654"/>
    </location>
</feature>
<feature type="transmembrane region" description="Helical" evidence="8">
    <location>
        <begin position="422"/>
        <end position="440"/>
    </location>
</feature>
<evidence type="ECO:0000256" key="7">
    <source>
        <dbReference type="ARBA" id="ARBA00023136"/>
    </source>
</evidence>